<dbReference type="FunFam" id="3.40.50.1100:FF:000005">
    <property type="entry name" value="Threonine dehydratase catabolic"/>
    <property type="match status" value="1"/>
</dbReference>
<proteinExistence type="inferred from homology"/>
<dbReference type="UniPathway" id="UPA00047">
    <property type="reaction ID" value="UER00054"/>
</dbReference>
<dbReference type="PANTHER" id="PTHR48078">
    <property type="entry name" value="THREONINE DEHYDRATASE, MITOCHONDRIAL-RELATED"/>
    <property type="match status" value="1"/>
</dbReference>
<dbReference type="PANTHER" id="PTHR48078:SF6">
    <property type="entry name" value="L-THREONINE DEHYDRATASE CATABOLIC TDCB"/>
    <property type="match status" value="1"/>
</dbReference>
<evidence type="ECO:0000256" key="2">
    <source>
        <dbReference type="ARBA" id="ARBA00004810"/>
    </source>
</evidence>
<dbReference type="NCBIfam" id="TIGR01127">
    <property type="entry name" value="ilvA_1Cterm"/>
    <property type="match status" value="1"/>
</dbReference>
<keyword evidence="6" id="KW-0663">Pyridoxal phosphate</keyword>
<dbReference type="CDD" id="cd04886">
    <property type="entry name" value="ACT_ThrD-II-like"/>
    <property type="match status" value="1"/>
</dbReference>
<dbReference type="InterPro" id="IPR001926">
    <property type="entry name" value="TrpB-like_PALP"/>
</dbReference>
<keyword evidence="5" id="KW-0412">Isoleucine biosynthesis</keyword>
<comment type="cofactor">
    <cofactor evidence="1">
        <name>pyridoxal 5'-phosphate</name>
        <dbReference type="ChEBI" id="CHEBI:597326"/>
    </cofactor>
</comment>
<accession>A0A212KEZ9</accession>
<dbReference type="PROSITE" id="PS00165">
    <property type="entry name" value="DEHYDRATASE_SER_THR"/>
    <property type="match status" value="1"/>
</dbReference>
<dbReference type="CDD" id="cd01562">
    <property type="entry name" value="Thr-dehyd"/>
    <property type="match status" value="1"/>
</dbReference>
<keyword evidence="5" id="KW-0028">Amino-acid biosynthesis</keyword>
<dbReference type="AlphaFoldDB" id="A0A212KEZ9"/>
<organism evidence="9">
    <name type="scientific">uncultured delta proteobacterium</name>
    <dbReference type="NCBI Taxonomy" id="34034"/>
    <lineage>
        <taxon>Bacteria</taxon>
        <taxon>Deltaproteobacteria</taxon>
        <taxon>environmental samples</taxon>
    </lineage>
</organism>
<comment type="pathway">
    <text evidence="2">Amino-acid biosynthesis; L-isoleucine biosynthesis; 2-oxobutanoate from L-threonine: step 1/1.</text>
</comment>
<comment type="similarity">
    <text evidence="3">Belongs to the serine/threonine dehydratase family.</text>
</comment>
<evidence type="ECO:0000256" key="6">
    <source>
        <dbReference type="ARBA" id="ARBA00022898"/>
    </source>
</evidence>
<dbReference type="GO" id="GO:0006565">
    <property type="term" value="P:L-serine catabolic process"/>
    <property type="evidence" value="ECO:0007669"/>
    <property type="project" value="TreeGrafter"/>
</dbReference>
<evidence type="ECO:0000256" key="1">
    <source>
        <dbReference type="ARBA" id="ARBA00001933"/>
    </source>
</evidence>
<dbReference type="InterPro" id="IPR036052">
    <property type="entry name" value="TrpB-like_PALP_sf"/>
</dbReference>
<evidence type="ECO:0000256" key="7">
    <source>
        <dbReference type="ARBA" id="ARBA00023239"/>
    </source>
</evidence>
<dbReference type="GO" id="GO:0006567">
    <property type="term" value="P:L-threonine catabolic process"/>
    <property type="evidence" value="ECO:0007669"/>
    <property type="project" value="InterPro"/>
</dbReference>
<dbReference type="InterPro" id="IPR045865">
    <property type="entry name" value="ACT-like_dom_sf"/>
</dbReference>
<sequence>MSVAENRKGTVTMAFIDTIEDARAALEGVIERTAMIPAHGLCQAKQVLLKAENLQKTGSFKIRGAYYRISRLSDEEKARGVIACSAGNHAQGVALSAKREGIKCVICMPEGAPISKVEKTRAHGAEVVLCPGVYDDAYTRALELQKEHGYTFIHPFDNLDVIAGQGTIGLEIVEQAPDTDIVFVPVGGGGIIGGIACAIKNRNPRCKVYGVEPVGAASMRESIEAGRILTLPSLATMADGIAVKRPGEETFALCQQYVDGFVCVSESEIASAMLTLMEDYKVVAEGAGAVSVAAAMYGKVDVRGKNVCCVVSGGNVDVNVVALIINKGLKKTGRVMEFETVLDDKPRQLKKLLGILADEGANILAVQHERESGDMDVGKCVVGLKLETRGREHIDQITHALQSQGYKVYCQNKKYE</sequence>
<dbReference type="InterPro" id="IPR050147">
    <property type="entry name" value="Ser/Thr_Dehydratase"/>
</dbReference>
<keyword evidence="7" id="KW-0456">Lyase</keyword>
<dbReference type="InterPro" id="IPR044561">
    <property type="entry name" value="ACT_ThrD-II-like"/>
</dbReference>
<dbReference type="FunFam" id="3.40.50.1100:FF:000007">
    <property type="entry name" value="L-threonine dehydratase catabolic TdcB"/>
    <property type="match status" value="1"/>
</dbReference>
<protein>
    <recommendedName>
        <fullName evidence="4">threonine ammonia-lyase</fullName>
        <ecNumber evidence="4">4.3.1.19</ecNumber>
    </recommendedName>
</protein>
<gene>
    <name evidence="9" type="ORF">KL86DPRO_60033</name>
</gene>
<evidence type="ECO:0000256" key="4">
    <source>
        <dbReference type="ARBA" id="ARBA00012096"/>
    </source>
</evidence>
<evidence type="ECO:0000259" key="8">
    <source>
        <dbReference type="Pfam" id="PF00291"/>
    </source>
</evidence>
<dbReference type="GO" id="GO:0003941">
    <property type="term" value="F:L-serine ammonia-lyase activity"/>
    <property type="evidence" value="ECO:0007669"/>
    <property type="project" value="TreeGrafter"/>
</dbReference>
<evidence type="ECO:0000256" key="3">
    <source>
        <dbReference type="ARBA" id="ARBA00010869"/>
    </source>
</evidence>
<feature type="domain" description="Tryptophan synthase beta chain-like PALP" evidence="8">
    <location>
        <begin position="29"/>
        <end position="313"/>
    </location>
</feature>
<dbReference type="InterPro" id="IPR000634">
    <property type="entry name" value="Ser/Thr_deHydtase_PyrdxlP-BS"/>
</dbReference>
<dbReference type="Pfam" id="PF00291">
    <property type="entry name" value="PALP"/>
    <property type="match status" value="1"/>
</dbReference>
<name>A0A212KEZ9_9DELT</name>
<dbReference type="GO" id="GO:0004794">
    <property type="term" value="F:threonine deaminase activity"/>
    <property type="evidence" value="ECO:0007669"/>
    <property type="project" value="UniProtKB-EC"/>
</dbReference>
<evidence type="ECO:0000256" key="5">
    <source>
        <dbReference type="ARBA" id="ARBA00022624"/>
    </source>
</evidence>
<dbReference type="EMBL" id="FLUQ01000006">
    <property type="protein sequence ID" value="SBW10105.1"/>
    <property type="molecule type" value="Genomic_DNA"/>
</dbReference>
<dbReference type="GO" id="GO:0030170">
    <property type="term" value="F:pyridoxal phosphate binding"/>
    <property type="evidence" value="ECO:0007669"/>
    <property type="project" value="InterPro"/>
</dbReference>
<evidence type="ECO:0000313" key="9">
    <source>
        <dbReference type="EMBL" id="SBW10105.1"/>
    </source>
</evidence>
<keyword evidence="5" id="KW-0100">Branched-chain amino acid biosynthesis</keyword>
<dbReference type="InterPro" id="IPR005789">
    <property type="entry name" value="Thr_deHydtase_catblc"/>
</dbReference>
<dbReference type="EC" id="4.3.1.19" evidence="4"/>
<reference evidence="9" key="1">
    <citation type="submission" date="2016-04" db="EMBL/GenBank/DDBJ databases">
        <authorList>
            <person name="Evans L.H."/>
            <person name="Alamgir A."/>
            <person name="Owens N."/>
            <person name="Weber N.D."/>
            <person name="Virtaneva K."/>
            <person name="Barbian K."/>
            <person name="Babar A."/>
            <person name="Rosenke K."/>
        </authorList>
    </citation>
    <scope>NUCLEOTIDE SEQUENCE</scope>
    <source>
        <strain evidence="9">86</strain>
    </source>
</reference>
<dbReference type="GO" id="GO:0009097">
    <property type="term" value="P:isoleucine biosynthetic process"/>
    <property type="evidence" value="ECO:0007669"/>
    <property type="project" value="UniProtKB-UniPathway"/>
</dbReference>
<dbReference type="SUPFAM" id="SSF55021">
    <property type="entry name" value="ACT-like"/>
    <property type="match status" value="1"/>
</dbReference>
<dbReference type="Gene3D" id="3.40.50.1100">
    <property type="match status" value="2"/>
</dbReference>
<dbReference type="SUPFAM" id="SSF53686">
    <property type="entry name" value="Tryptophan synthase beta subunit-like PLP-dependent enzymes"/>
    <property type="match status" value="1"/>
</dbReference>